<dbReference type="EMBL" id="SLZQ01000008">
    <property type="protein sequence ID" value="TCS36009.1"/>
    <property type="molecule type" value="Genomic_DNA"/>
</dbReference>
<dbReference type="PROSITE" id="PS51257">
    <property type="entry name" value="PROKAR_LIPOPROTEIN"/>
    <property type="match status" value="1"/>
</dbReference>
<proteinExistence type="predicted"/>
<sequence length="139" mass="15274">MSDQGKPKHKPPFYQAFLAACFFGLLWGGWAYFANRSHGNAAAQRAFITQFTFSFIATFFFALVVDCLYLNATTLAGKLLLSGLLPVSVMIALLSTVHYFRGTPNILATVTPSSTIAALYCALKIGRGYWVSRYKNAIS</sequence>
<evidence type="ECO:0000256" key="1">
    <source>
        <dbReference type="SAM" id="Phobius"/>
    </source>
</evidence>
<feature type="transmembrane region" description="Helical" evidence="1">
    <location>
        <begin position="12"/>
        <end position="33"/>
    </location>
</feature>
<name>A0A4R3HX72_PAULE</name>
<dbReference type="OrthoDB" id="7865775at2"/>
<protein>
    <submittedName>
        <fullName evidence="2">Uncharacterized protein</fullName>
    </submittedName>
</protein>
<keyword evidence="3" id="KW-1185">Reference proteome</keyword>
<gene>
    <name evidence="2" type="ORF">EDC30_10872</name>
</gene>
<dbReference type="Proteomes" id="UP000295382">
    <property type="component" value="Unassembled WGS sequence"/>
</dbReference>
<evidence type="ECO:0000313" key="2">
    <source>
        <dbReference type="EMBL" id="TCS36009.1"/>
    </source>
</evidence>
<keyword evidence="1" id="KW-0472">Membrane</keyword>
<accession>A0A4R3HX72</accession>
<dbReference type="AlphaFoldDB" id="A0A4R3HX72"/>
<evidence type="ECO:0000313" key="3">
    <source>
        <dbReference type="Proteomes" id="UP000295382"/>
    </source>
</evidence>
<keyword evidence="1" id="KW-1133">Transmembrane helix</keyword>
<organism evidence="2 3">
    <name type="scientific">Paucimonas lemoignei</name>
    <name type="common">Pseudomonas lemoignei</name>
    <dbReference type="NCBI Taxonomy" id="29443"/>
    <lineage>
        <taxon>Bacteria</taxon>
        <taxon>Pseudomonadati</taxon>
        <taxon>Pseudomonadota</taxon>
        <taxon>Betaproteobacteria</taxon>
        <taxon>Burkholderiales</taxon>
        <taxon>Burkholderiaceae</taxon>
        <taxon>Paucimonas</taxon>
    </lineage>
</organism>
<feature type="transmembrane region" description="Helical" evidence="1">
    <location>
        <begin position="79"/>
        <end position="100"/>
    </location>
</feature>
<reference evidence="2 3" key="1">
    <citation type="submission" date="2019-03" db="EMBL/GenBank/DDBJ databases">
        <title>Genomic Encyclopedia of Type Strains, Phase IV (KMG-IV): sequencing the most valuable type-strain genomes for metagenomic binning, comparative biology and taxonomic classification.</title>
        <authorList>
            <person name="Goeker M."/>
        </authorList>
    </citation>
    <scope>NUCLEOTIDE SEQUENCE [LARGE SCALE GENOMIC DNA]</scope>
    <source>
        <strain evidence="2 3">DSM 7445</strain>
    </source>
</reference>
<keyword evidence="1" id="KW-0812">Transmembrane</keyword>
<feature type="transmembrane region" description="Helical" evidence="1">
    <location>
        <begin position="53"/>
        <end position="72"/>
    </location>
</feature>
<comment type="caution">
    <text evidence="2">The sequence shown here is derived from an EMBL/GenBank/DDBJ whole genome shotgun (WGS) entry which is preliminary data.</text>
</comment>
<dbReference type="RefSeq" id="WP_132259274.1">
    <property type="nucleotide sequence ID" value="NZ_SLZQ01000008.1"/>
</dbReference>
<feature type="transmembrane region" description="Helical" evidence="1">
    <location>
        <begin position="106"/>
        <end position="123"/>
    </location>
</feature>